<feature type="domain" description="Dihydrodipicolinate reductase N-terminal" evidence="13">
    <location>
        <begin position="1"/>
        <end position="103"/>
    </location>
</feature>
<protein>
    <recommendedName>
        <fullName evidence="9 12">4-hydroxy-tetrahydrodipicolinate reductase</fullName>
        <ecNumber evidence="9 12">1.17.1.8</ecNumber>
    </recommendedName>
</protein>
<evidence type="ECO:0000256" key="4">
    <source>
        <dbReference type="ARBA" id="ARBA00022915"/>
    </source>
</evidence>
<comment type="catalytic activity">
    <reaction evidence="11">
        <text>(S)-2,3,4,5-tetrahydrodipicolinate + NAD(+) + H2O = (2S,4S)-4-hydroxy-2,3,4,5-tetrahydrodipicolinate + NADH + H(+)</text>
        <dbReference type="Rhea" id="RHEA:35323"/>
        <dbReference type="ChEBI" id="CHEBI:15377"/>
        <dbReference type="ChEBI" id="CHEBI:15378"/>
        <dbReference type="ChEBI" id="CHEBI:16845"/>
        <dbReference type="ChEBI" id="CHEBI:57540"/>
        <dbReference type="ChEBI" id="CHEBI:57945"/>
        <dbReference type="ChEBI" id="CHEBI:67139"/>
        <dbReference type="EC" id="1.17.1.8"/>
    </reaction>
</comment>
<evidence type="ECO:0000259" key="14">
    <source>
        <dbReference type="Pfam" id="PF05173"/>
    </source>
</evidence>
<dbReference type="InterPro" id="IPR036291">
    <property type="entry name" value="NAD(P)-bd_dom_sf"/>
</dbReference>
<comment type="pathway">
    <text evidence="8">Amino-acid biosynthesis; L-lysine biosynthesis via DAP pathway; (S)-tetrahydrodipicolinate from L-aspartate: step 4/4.</text>
</comment>
<evidence type="ECO:0000256" key="8">
    <source>
        <dbReference type="ARBA" id="ARBA00037922"/>
    </source>
</evidence>
<keyword evidence="3" id="KW-0521">NADP</keyword>
<dbReference type="EMBL" id="FNQC01000007">
    <property type="protein sequence ID" value="SDZ19790.1"/>
    <property type="molecule type" value="Genomic_DNA"/>
</dbReference>
<evidence type="ECO:0000256" key="7">
    <source>
        <dbReference type="ARBA" id="ARBA00023154"/>
    </source>
</evidence>
<dbReference type="Pfam" id="PF05173">
    <property type="entry name" value="DapB_C"/>
    <property type="match status" value="1"/>
</dbReference>
<evidence type="ECO:0000313" key="15">
    <source>
        <dbReference type="EMBL" id="SDZ19790.1"/>
    </source>
</evidence>
<keyword evidence="5" id="KW-0560">Oxidoreductase</keyword>
<dbReference type="NCBIfam" id="TIGR00036">
    <property type="entry name" value="dapB"/>
    <property type="match status" value="1"/>
</dbReference>
<evidence type="ECO:0000256" key="10">
    <source>
        <dbReference type="ARBA" id="ARBA00049080"/>
    </source>
</evidence>
<evidence type="ECO:0000256" key="11">
    <source>
        <dbReference type="ARBA" id="ARBA00049396"/>
    </source>
</evidence>
<keyword evidence="2" id="KW-0028">Amino-acid biosynthesis</keyword>
<evidence type="ECO:0000259" key="13">
    <source>
        <dbReference type="Pfam" id="PF01113"/>
    </source>
</evidence>
<evidence type="ECO:0000256" key="12">
    <source>
        <dbReference type="NCBIfam" id="TIGR00036"/>
    </source>
</evidence>
<dbReference type="Pfam" id="PF01113">
    <property type="entry name" value="DapB_N"/>
    <property type="match status" value="1"/>
</dbReference>
<dbReference type="RefSeq" id="WP_019597760.1">
    <property type="nucleotide sequence ID" value="NZ_FNQC01000007.1"/>
</dbReference>
<dbReference type="InterPro" id="IPR023940">
    <property type="entry name" value="DHDPR_bac"/>
</dbReference>
<dbReference type="EC" id="1.17.1.8" evidence="9 12"/>
<name>A0A1H3R2E5_9BACT</name>
<dbReference type="Proteomes" id="UP000199663">
    <property type="component" value="Unassembled WGS sequence"/>
</dbReference>
<evidence type="ECO:0000256" key="9">
    <source>
        <dbReference type="ARBA" id="ARBA00038983"/>
    </source>
</evidence>
<dbReference type="PANTHER" id="PTHR20836">
    <property type="entry name" value="DIHYDRODIPICOLINATE REDUCTASE"/>
    <property type="match status" value="1"/>
</dbReference>
<dbReference type="PIRSF" id="PIRSF000161">
    <property type="entry name" value="DHPR"/>
    <property type="match status" value="1"/>
</dbReference>
<keyword evidence="6" id="KW-0520">NAD</keyword>
<accession>A0A1H3R2E5</accession>
<dbReference type="SUPFAM" id="SSF55347">
    <property type="entry name" value="Glyceraldehyde-3-phosphate dehydrogenase-like, C-terminal domain"/>
    <property type="match status" value="1"/>
</dbReference>
<evidence type="ECO:0000256" key="6">
    <source>
        <dbReference type="ARBA" id="ARBA00023027"/>
    </source>
</evidence>
<dbReference type="InterPro" id="IPR000846">
    <property type="entry name" value="DapB_N"/>
</dbReference>
<dbReference type="SUPFAM" id="SSF51735">
    <property type="entry name" value="NAD(P)-binding Rossmann-fold domains"/>
    <property type="match status" value="1"/>
</dbReference>
<evidence type="ECO:0000256" key="3">
    <source>
        <dbReference type="ARBA" id="ARBA00022857"/>
    </source>
</evidence>
<comment type="similarity">
    <text evidence="1">Belongs to the DapB family.</text>
</comment>
<evidence type="ECO:0000256" key="2">
    <source>
        <dbReference type="ARBA" id="ARBA00022605"/>
    </source>
</evidence>
<reference evidence="15 16" key="1">
    <citation type="submission" date="2016-10" db="EMBL/GenBank/DDBJ databases">
        <authorList>
            <person name="Varghese N."/>
            <person name="Submissions S."/>
        </authorList>
    </citation>
    <scope>NUCLEOTIDE SEQUENCE [LARGE SCALE GENOMIC DNA]</scope>
    <source>
        <strain evidence="15 16">DSM 17997</strain>
    </source>
</reference>
<proteinExistence type="inferred from homology"/>
<keyword evidence="4" id="KW-0220">Diaminopimelate biosynthesis</keyword>
<keyword evidence="7" id="KW-0457">Lysine biosynthesis</keyword>
<dbReference type="CDD" id="cd02274">
    <property type="entry name" value="DHDPR_N"/>
    <property type="match status" value="1"/>
</dbReference>
<dbReference type="InterPro" id="IPR022663">
    <property type="entry name" value="DapB_C"/>
</dbReference>
<feature type="domain" description="Dihydrodipicolinate reductase C-terminal" evidence="14">
    <location>
        <begin position="106"/>
        <end position="238"/>
    </location>
</feature>
<gene>
    <name evidence="15" type="ORF">SAMN05444412_107146</name>
</gene>
<comment type="catalytic activity">
    <reaction evidence="10">
        <text>(S)-2,3,4,5-tetrahydrodipicolinate + NADP(+) + H2O = (2S,4S)-4-hydroxy-2,3,4,5-tetrahydrodipicolinate + NADPH + H(+)</text>
        <dbReference type="Rhea" id="RHEA:35331"/>
        <dbReference type="ChEBI" id="CHEBI:15377"/>
        <dbReference type="ChEBI" id="CHEBI:15378"/>
        <dbReference type="ChEBI" id="CHEBI:16845"/>
        <dbReference type="ChEBI" id="CHEBI:57783"/>
        <dbReference type="ChEBI" id="CHEBI:58349"/>
        <dbReference type="ChEBI" id="CHEBI:67139"/>
        <dbReference type="EC" id="1.17.1.8"/>
    </reaction>
</comment>
<keyword evidence="16" id="KW-1185">Reference proteome</keyword>
<dbReference type="Gene3D" id="3.30.360.10">
    <property type="entry name" value="Dihydrodipicolinate Reductase, domain 2"/>
    <property type="match status" value="1"/>
</dbReference>
<sequence>MKILLLGYGKMGKIIEEIAVSRGHQIIGKINIDNRAELEQIQAQNVDVIIEFSQPEAAISNIRWGLERGIPVVSGTTGWMEKKPEIEKLTADKEGTFFYASNFSIGVNVFFKVNQYLAQLMDEQSDYKVSIEEIHHTEKKDAPSGTAITLAEDIVKNIDRLSQWELTEEKPMPKDALPITSKRIDPAPGTHIIRYQSEIDDIEITHTAHSRKGFALGAVLVAEWIKDKKGLLTMDDFLSFRNF</sequence>
<evidence type="ECO:0000256" key="1">
    <source>
        <dbReference type="ARBA" id="ARBA00006642"/>
    </source>
</evidence>
<dbReference type="PANTHER" id="PTHR20836:SF0">
    <property type="entry name" value="4-HYDROXY-TETRAHYDRODIPICOLINATE REDUCTASE 1, CHLOROPLASTIC-RELATED"/>
    <property type="match status" value="1"/>
</dbReference>
<evidence type="ECO:0000313" key="16">
    <source>
        <dbReference type="Proteomes" id="UP000199663"/>
    </source>
</evidence>
<comment type="caution">
    <text evidence="15">The sequence shown here is derived from an EMBL/GenBank/DDBJ whole genome shotgun (WGS) entry which is preliminary data.</text>
</comment>
<dbReference type="Gene3D" id="3.40.50.720">
    <property type="entry name" value="NAD(P)-binding Rossmann-like Domain"/>
    <property type="match status" value="1"/>
</dbReference>
<evidence type="ECO:0000256" key="5">
    <source>
        <dbReference type="ARBA" id="ARBA00023002"/>
    </source>
</evidence>
<organism evidence="15 16">
    <name type="scientific">Rhodonellum ikkaensis</name>
    <dbReference type="NCBI Taxonomy" id="336829"/>
    <lineage>
        <taxon>Bacteria</taxon>
        <taxon>Pseudomonadati</taxon>
        <taxon>Bacteroidota</taxon>
        <taxon>Cytophagia</taxon>
        <taxon>Cytophagales</taxon>
        <taxon>Cytophagaceae</taxon>
        <taxon>Rhodonellum</taxon>
    </lineage>
</organism>